<evidence type="ECO:0000313" key="3">
    <source>
        <dbReference type="Proteomes" id="UP001178508"/>
    </source>
</evidence>
<organism evidence="2 3">
    <name type="scientific">Xyrichtys novacula</name>
    <name type="common">Pearly razorfish</name>
    <name type="synonym">Hemipteronotus novacula</name>
    <dbReference type="NCBI Taxonomy" id="13765"/>
    <lineage>
        <taxon>Eukaryota</taxon>
        <taxon>Metazoa</taxon>
        <taxon>Chordata</taxon>
        <taxon>Craniata</taxon>
        <taxon>Vertebrata</taxon>
        <taxon>Euteleostomi</taxon>
        <taxon>Actinopterygii</taxon>
        <taxon>Neopterygii</taxon>
        <taxon>Teleostei</taxon>
        <taxon>Neoteleostei</taxon>
        <taxon>Acanthomorphata</taxon>
        <taxon>Eupercaria</taxon>
        <taxon>Labriformes</taxon>
        <taxon>Labridae</taxon>
        <taxon>Xyrichtys</taxon>
    </lineage>
</organism>
<dbReference type="AlphaFoldDB" id="A0AAV1EPU6"/>
<evidence type="ECO:0000256" key="1">
    <source>
        <dbReference type="SAM" id="Coils"/>
    </source>
</evidence>
<dbReference type="Proteomes" id="UP001178508">
    <property type="component" value="Chromosome 2"/>
</dbReference>
<feature type="coiled-coil region" evidence="1">
    <location>
        <begin position="80"/>
        <end position="107"/>
    </location>
</feature>
<gene>
    <name evidence="2" type="ORF">XNOV1_A036945</name>
</gene>
<evidence type="ECO:0000313" key="2">
    <source>
        <dbReference type="EMBL" id="CAJ1050796.1"/>
    </source>
</evidence>
<proteinExistence type="predicted"/>
<reference evidence="2" key="1">
    <citation type="submission" date="2023-08" db="EMBL/GenBank/DDBJ databases">
        <authorList>
            <person name="Alioto T."/>
            <person name="Alioto T."/>
            <person name="Gomez Garrido J."/>
        </authorList>
    </citation>
    <scope>NUCLEOTIDE SEQUENCE</scope>
</reference>
<sequence length="271" mass="30973">MATGRNTRQKQVVLSPDLEKFLTLLIEEQSATINANIKKTIDEALKPISATLQEIKETAATHAAKLSDMETALSDHIERITKLETTCSRLQSDNDDLNTKLLQMERRSRLLKLRVVGIPDLFERGSDPVKFMADFFVEALGDCFTTPPTLDAAHRIAPPRDSKPDAKPRIFIVKFHYRQDKERALKGRKGQRTFRGHNILLFPDVPSSVAKQRASFTDVKHSFWKRNVKMVTQDDDSLRVVHEGVRYVFDCPKEAQKFYDRNFPDEAMDGD</sequence>
<dbReference type="EMBL" id="OY660865">
    <property type="protein sequence ID" value="CAJ1050796.1"/>
    <property type="molecule type" value="Genomic_DNA"/>
</dbReference>
<dbReference type="PANTHER" id="PTHR11505">
    <property type="entry name" value="L1 TRANSPOSABLE ELEMENT-RELATED"/>
    <property type="match status" value="1"/>
</dbReference>
<keyword evidence="1" id="KW-0175">Coiled coil</keyword>
<protein>
    <submittedName>
        <fullName evidence="2">Uncharacterized protein</fullName>
    </submittedName>
</protein>
<dbReference type="InterPro" id="IPR004244">
    <property type="entry name" value="Transposase_22"/>
</dbReference>
<dbReference type="Gene3D" id="3.30.70.1820">
    <property type="entry name" value="L1 transposable element, RRM domain"/>
    <property type="match status" value="1"/>
</dbReference>
<name>A0AAV1EPU6_XYRNO</name>
<keyword evidence="3" id="KW-1185">Reference proteome</keyword>
<accession>A0AAV1EPU6</accession>